<gene>
    <name evidence="1" type="primary">OEC60</name>
</gene>
<organism evidence="1">
    <name type="scientific">Golovinomyces orontii</name>
    <dbReference type="NCBI Taxonomy" id="62715"/>
    <lineage>
        <taxon>Eukaryota</taxon>
        <taxon>Fungi</taxon>
        <taxon>Dikarya</taxon>
        <taxon>Ascomycota</taxon>
        <taxon>Pezizomycotina</taxon>
        <taxon>Leotiomycetes</taxon>
        <taxon>Erysiphales</taxon>
        <taxon>Erysiphaceae</taxon>
        <taxon>Golovinomyces</taxon>
    </lineage>
</organism>
<dbReference type="AlphaFoldDB" id="A0A088QCS8"/>
<accession>A0A088QCS8</accession>
<feature type="non-terminal residue" evidence="1">
    <location>
        <position position="1"/>
    </location>
</feature>
<name>A0A088QCS8_9PEZI</name>
<sequence length="59" mass="6820">MEDLYDSSEGPRLKDQQLRAPFRIATAESTCSCATEYITYTGEGFRMLKILILILKRKF</sequence>
<dbReference type="IntAct" id="A0A088QCS8">
    <property type="interactions" value="1"/>
</dbReference>
<dbReference type="EMBL" id="KM220864">
    <property type="protein sequence ID" value="AIN81207.1"/>
    <property type="molecule type" value="mRNA"/>
</dbReference>
<protein>
    <submittedName>
        <fullName evidence="1">Effector protein OEC60</fullName>
    </submittedName>
</protein>
<reference evidence="1" key="1">
    <citation type="journal article" date="2014" name="Cell Host Microbe">
        <title>Convergent targeting of a common host protein-network by pathogen effectors from three kingdoms of life.</title>
        <authorList>
            <person name="Wessling R."/>
            <person name="Epple P.M."/>
            <person name="Altmann S."/>
            <person name="He Y."/>
            <person name="Yang L."/>
            <person name="McDonald N."/>
            <person name="Wiley K."/>
            <person name="Bader K.C."/>
            <person name="Glaesser C."/>
            <person name="Mukhtar M.S."/>
            <person name="Haigis S."/>
            <person name="Ghamsari L."/>
            <person name="Stephens A.E."/>
            <person name="Ecker J.R."/>
            <person name="Vidal M."/>
            <person name="Jones J.D.G."/>
            <person name="Mayer K.F.X."/>
            <person name="Ver Loren van Themaat E."/>
            <person name="Schulze-Lefert P."/>
            <person name="Dangl J.L."/>
            <person name="Panstruga R."/>
            <person name="Braun P."/>
        </authorList>
    </citation>
    <scope>NUCLEOTIDE SEQUENCE</scope>
</reference>
<evidence type="ECO:0000313" key="1">
    <source>
        <dbReference type="EMBL" id="AIN81207.1"/>
    </source>
</evidence>
<proteinExistence type="evidence at transcript level"/>